<comment type="caution">
    <text evidence="2">The sequence shown here is derived from an EMBL/GenBank/DDBJ whole genome shotgun (WGS) entry which is preliminary data.</text>
</comment>
<dbReference type="PANTHER" id="PTHR47326:SF1">
    <property type="entry name" value="HTH PSQ-TYPE DOMAIN-CONTAINING PROTEIN"/>
    <property type="match status" value="1"/>
</dbReference>
<sequence length="359" mass="42466">IEEQPSTSTRAIAKTMGTSKSSVWKILHDQQLHPYHATRVHDVGRADFVPRVQFCHWTLNKCLHQPNFLNHVLFTDEAQFSRDGWFNCRNSHVWADENPNFTVVGYHQAQFSVNVWADIIGDHLIGPFLLSGDEPYQNIVGSHGLGRRNHRGQMLIDFCERNGLIVTNTWFKKPKRRIYTWKAPGDWRRHQLDYILVKHRFRNSVKDVKTLPGADIDSDHNLLVAKFRTRLKKIIGFRKRRPRWDLEKLYAQRQSVQETLEEKLGAIEGESGNAEAQWNNIKECMLDTISDLVGKVEKIARKPWVTQEMMSKMEERRKWKNVNNEEGRRKYRRLRNELKRATDRAKKEYLEKILHYMRL</sequence>
<dbReference type="GO" id="GO:0003676">
    <property type="term" value="F:nucleic acid binding"/>
    <property type="evidence" value="ECO:0007669"/>
    <property type="project" value="InterPro"/>
</dbReference>
<keyword evidence="3" id="KW-1185">Reference proteome</keyword>
<organism evidence="2 3">
    <name type="scientific">Cryptotermes secundus</name>
    <dbReference type="NCBI Taxonomy" id="105785"/>
    <lineage>
        <taxon>Eukaryota</taxon>
        <taxon>Metazoa</taxon>
        <taxon>Ecdysozoa</taxon>
        <taxon>Arthropoda</taxon>
        <taxon>Hexapoda</taxon>
        <taxon>Insecta</taxon>
        <taxon>Pterygota</taxon>
        <taxon>Neoptera</taxon>
        <taxon>Polyneoptera</taxon>
        <taxon>Dictyoptera</taxon>
        <taxon>Blattodea</taxon>
        <taxon>Blattoidea</taxon>
        <taxon>Termitoidae</taxon>
        <taxon>Kalotermitidae</taxon>
        <taxon>Cryptotermitinae</taxon>
        <taxon>Cryptotermes</taxon>
    </lineage>
</organism>
<name>A0A2J7PHP8_9NEOP</name>
<proteinExistence type="predicted"/>
<feature type="coiled-coil region" evidence="1">
    <location>
        <begin position="324"/>
        <end position="351"/>
    </location>
</feature>
<dbReference type="PANTHER" id="PTHR47326">
    <property type="entry name" value="TRANSPOSABLE ELEMENT TC3 TRANSPOSASE-LIKE PROTEIN"/>
    <property type="match status" value="1"/>
</dbReference>
<dbReference type="InParanoid" id="A0A2J7PHP8"/>
<dbReference type="AlphaFoldDB" id="A0A2J7PHP8"/>
<dbReference type="InterPro" id="IPR036397">
    <property type="entry name" value="RNaseH_sf"/>
</dbReference>
<dbReference type="Proteomes" id="UP000235965">
    <property type="component" value="Unassembled WGS sequence"/>
</dbReference>
<keyword evidence="1" id="KW-0175">Coiled coil</keyword>
<dbReference type="Gene3D" id="3.60.10.10">
    <property type="entry name" value="Endonuclease/exonuclease/phosphatase"/>
    <property type="match status" value="1"/>
</dbReference>
<accession>A0A2J7PHP8</accession>
<evidence type="ECO:0008006" key="4">
    <source>
        <dbReference type="Google" id="ProtNLM"/>
    </source>
</evidence>
<protein>
    <recommendedName>
        <fullName evidence="4">Endonuclease/exonuclease/phosphatase domain-containing protein</fullName>
    </recommendedName>
</protein>
<dbReference type="InterPro" id="IPR036691">
    <property type="entry name" value="Endo/exonu/phosph_ase_sf"/>
</dbReference>
<evidence type="ECO:0000313" key="3">
    <source>
        <dbReference type="Proteomes" id="UP000235965"/>
    </source>
</evidence>
<evidence type="ECO:0000256" key="1">
    <source>
        <dbReference type="SAM" id="Coils"/>
    </source>
</evidence>
<evidence type="ECO:0000313" key="2">
    <source>
        <dbReference type="EMBL" id="PNF15848.1"/>
    </source>
</evidence>
<dbReference type="Gene3D" id="3.30.420.10">
    <property type="entry name" value="Ribonuclease H-like superfamily/Ribonuclease H"/>
    <property type="match status" value="1"/>
</dbReference>
<feature type="non-terminal residue" evidence="2">
    <location>
        <position position="1"/>
    </location>
</feature>
<dbReference type="SUPFAM" id="SSF56219">
    <property type="entry name" value="DNase I-like"/>
    <property type="match status" value="1"/>
</dbReference>
<reference evidence="2 3" key="1">
    <citation type="submission" date="2017-12" db="EMBL/GenBank/DDBJ databases">
        <title>Hemimetabolous genomes reveal molecular basis of termite eusociality.</title>
        <authorList>
            <person name="Harrison M.C."/>
            <person name="Jongepier E."/>
            <person name="Robertson H.M."/>
            <person name="Arning N."/>
            <person name="Bitard-Feildel T."/>
            <person name="Chao H."/>
            <person name="Childers C.P."/>
            <person name="Dinh H."/>
            <person name="Doddapaneni H."/>
            <person name="Dugan S."/>
            <person name="Gowin J."/>
            <person name="Greiner C."/>
            <person name="Han Y."/>
            <person name="Hu H."/>
            <person name="Hughes D.S.T."/>
            <person name="Huylmans A.-K."/>
            <person name="Kemena C."/>
            <person name="Kremer L.P.M."/>
            <person name="Lee S.L."/>
            <person name="Lopez-Ezquerra A."/>
            <person name="Mallet L."/>
            <person name="Monroy-Kuhn J.M."/>
            <person name="Moser A."/>
            <person name="Murali S.C."/>
            <person name="Muzny D.M."/>
            <person name="Otani S."/>
            <person name="Piulachs M.-D."/>
            <person name="Poelchau M."/>
            <person name="Qu J."/>
            <person name="Schaub F."/>
            <person name="Wada-Katsumata A."/>
            <person name="Worley K.C."/>
            <person name="Xie Q."/>
            <person name="Ylla G."/>
            <person name="Poulsen M."/>
            <person name="Gibbs R.A."/>
            <person name="Schal C."/>
            <person name="Richards S."/>
            <person name="Belles X."/>
            <person name="Korb J."/>
            <person name="Bornberg-Bauer E."/>
        </authorList>
    </citation>
    <scope>NUCLEOTIDE SEQUENCE [LARGE SCALE GENOMIC DNA]</scope>
    <source>
        <tissue evidence="2">Whole body</tissue>
    </source>
</reference>
<dbReference type="EMBL" id="NEVH01025134">
    <property type="protein sequence ID" value="PNF15848.1"/>
    <property type="molecule type" value="Genomic_DNA"/>
</dbReference>
<gene>
    <name evidence="2" type="ORF">B7P43_G09050</name>
</gene>